<reference evidence="2 3" key="1">
    <citation type="journal article" date="2016" name="Genome Announc.">
        <title>Complete Genome Sequence of Methylobacterium populi P-1M, Isolated from Pink-Pigmented Household Biofilm.</title>
        <authorList>
            <person name="Morohoshi T."/>
            <person name="Ikeda T."/>
        </authorList>
    </citation>
    <scope>NUCLEOTIDE SEQUENCE [LARGE SCALE GENOMIC DNA]</scope>
    <source>
        <strain evidence="2 3">P-1M</strain>
    </source>
</reference>
<dbReference type="Pfam" id="PF13747">
    <property type="entry name" value="DUF4164"/>
    <property type="match status" value="1"/>
</dbReference>
<dbReference type="AlphaFoldDB" id="A0A160PES3"/>
<protein>
    <recommendedName>
        <fullName evidence="4">DUF4164 family protein</fullName>
    </recommendedName>
</protein>
<gene>
    <name evidence="2" type="ORF">MPPM_2479</name>
</gene>
<evidence type="ECO:0000313" key="2">
    <source>
        <dbReference type="EMBL" id="BAU91084.1"/>
    </source>
</evidence>
<proteinExistence type="predicted"/>
<name>A0A160PES3_9HYPH</name>
<evidence type="ECO:0008006" key="4">
    <source>
        <dbReference type="Google" id="ProtNLM"/>
    </source>
</evidence>
<organism evidence="2 3">
    <name type="scientific">Methylorubrum populi</name>
    <dbReference type="NCBI Taxonomy" id="223967"/>
    <lineage>
        <taxon>Bacteria</taxon>
        <taxon>Pseudomonadati</taxon>
        <taxon>Pseudomonadota</taxon>
        <taxon>Alphaproteobacteria</taxon>
        <taxon>Hyphomicrobiales</taxon>
        <taxon>Methylobacteriaceae</taxon>
        <taxon>Methylorubrum</taxon>
    </lineage>
</organism>
<sequence length="115" mass="12548">MTMARTDSKALPVKEQGKDQARGQEGGLEEALHRLDTALALLETAVARKLEAERSRGDRETEFALLEEDRVRLAAELDAAGARLARMTSTTGEVNRRLDRAIETVEDVLSGSAGR</sequence>
<evidence type="ECO:0000256" key="1">
    <source>
        <dbReference type="SAM" id="MobiDB-lite"/>
    </source>
</evidence>
<accession>A0A160PES3</accession>
<feature type="region of interest" description="Disordered" evidence="1">
    <location>
        <begin position="1"/>
        <end position="28"/>
    </location>
</feature>
<dbReference type="Proteomes" id="UP000218288">
    <property type="component" value="Chromosome"/>
</dbReference>
<evidence type="ECO:0000313" key="3">
    <source>
        <dbReference type="Proteomes" id="UP000218288"/>
    </source>
</evidence>
<dbReference type="EMBL" id="AP014809">
    <property type="protein sequence ID" value="BAU91084.1"/>
    <property type="molecule type" value="Genomic_DNA"/>
</dbReference>
<dbReference type="InterPro" id="IPR025310">
    <property type="entry name" value="DUF4164"/>
</dbReference>